<dbReference type="OrthoDB" id="9805307at2"/>
<organism evidence="4 5">
    <name type="scientific">Ureibacillus terrenus</name>
    <dbReference type="NCBI Taxonomy" id="118246"/>
    <lineage>
        <taxon>Bacteria</taxon>
        <taxon>Bacillati</taxon>
        <taxon>Bacillota</taxon>
        <taxon>Bacilli</taxon>
        <taxon>Bacillales</taxon>
        <taxon>Caryophanaceae</taxon>
        <taxon>Ureibacillus</taxon>
    </lineage>
</organism>
<keyword evidence="5" id="KW-1185">Reference proteome</keyword>
<keyword evidence="4" id="KW-0378">Hydrolase</keyword>
<dbReference type="Gene3D" id="3.90.850.10">
    <property type="entry name" value="Fumarylacetoacetase-like, C-terminal domain"/>
    <property type="match status" value="1"/>
</dbReference>
<dbReference type="GO" id="GO:0016787">
    <property type="term" value="F:hydrolase activity"/>
    <property type="evidence" value="ECO:0007669"/>
    <property type="project" value="UniProtKB-KW"/>
</dbReference>
<gene>
    <name evidence="4" type="ORF">FKZ59_01410</name>
</gene>
<evidence type="ECO:0000313" key="5">
    <source>
        <dbReference type="Proteomes" id="UP000315753"/>
    </source>
</evidence>
<accession>A0A540V6J9</accession>
<evidence type="ECO:0000256" key="1">
    <source>
        <dbReference type="ARBA" id="ARBA00010211"/>
    </source>
</evidence>
<evidence type="ECO:0000256" key="2">
    <source>
        <dbReference type="ARBA" id="ARBA00022723"/>
    </source>
</evidence>
<proteinExistence type="inferred from homology"/>
<feature type="domain" description="Fumarylacetoacetase-like C-terminal" evidence="3">
    <location>
        <begin position="72"/>
        <end position="313"/>
    </location>
</feature>
<dbReference type="RefSeq" id="WP_141600946.1">
    <property type="nucleotide sequence ID" value="NZ_JARMSB010000004.1"/>
</dbReference>
<dbReference type="InterPro" id="IPR036663">
    <property type="entry name" value="Fumarylacetoacetase_C_sf"/>
</dbReference>
<dbReference type="InterPro" id="IPR051121">
    <property type="entry name" value="FAH"/>
</dbReference>
<protein>
    <submittedName>
        <fullName evidence="4">Fumarylacetoacetate hydrolase family protein</fullName>
    </submittedName>
</protein>
<keyword evidence="2" id="KW-0479">Metal-binding</keyword>
<dbReference type="InterPro" id="IPR011234">
    <property type="entry name" value="Fumarylacetoacetase-like_C"/>
</dbReference>
<sequence length="320" mass="36259">MGIYLVRFEKMGEMFWGVKEDDQIIPVSNVNTLQELMRHYLNDLREITEKQKDNSFSINEVKLVAPVTPNAIICQGVNYSSHREETGVDVQKPPFNLIFSKAASSISGPYDPIVKPERVKLLDYEIELAIVLKKEIHPCSRIEEDNLHEYILGVTIANDVSARDIQFLEHQWLKGKSFRTFCPVGPYVYVPEPDEIHEIFQLELELSVNGEIRQKANTSQLLYKPVETLNELAQVMDLSPGDLLLTGTPGGVAMQFSQDEMSLLSSLSTGYDEKKNIIDRHDSCKYLKEGDMVEATIYGAGGIHLGTQRNEVVLERRLSK</sequence>
<comment type="caution">
    <text evidence="4">The sequence shown here is derived from an EMBL/GenBank/DDBJ whole genome shotgun (WGS) entry which is preliminary data.</text>
</comment>
<reference evidence="4 5" key="1">
    <citation type="submission" date="2019-06" db="EMBL/GenBank/DDBJ databases">
        <title>Genome sequence of Ureibacillus terrenus.</title>
        <authorList>
            <person name="Maclea K.S."/>
            <person name="Simoes M."/>
        </authorList>
    </citation>
    <scope>NUCLEOTIDE SEQUENCE [LARGE SCALE GENOMIC DNA]</scope>
    <source>
        <strain evidence="4 5">ATCC BAA-384</strain>
    </source>
</reference>
<dbReference type="SUPFAM" id="SSF56529">
    <property type="entry name" value="FAH"/>
    <property type="match status" value="1"/>
</dbReference>
<dbReference type="GO" id="GO:0046872">
    <property type="term" value="F:metal ion binding"/>
    <property type="evidence" value="ECO:0007669"/>
    <property type="project" value="UniProtKB-KW"/>
</dbReference>
<dbReference type="EMBL" id="VIGD01000001">
    <property type="protein sequence ID" value="TQE92394.1"/>
    <property type="molecule type" value="Genomic_DNA"/>
</dbReference>
<dbReference type="Proteomes" id="UP000315753">
    <property type="component" value="Unassembled WGS sequence"/>
</dbReference>
<dbReference type="Pfam" id="PF01557">
    <property type="entry name" value="FAA_hydrolase"/>
    <property type="match status" value="1"/>
</dbReference>
<name>A0A540V6J9_9BACL</name>
<dbReference type="GO" id="GO:0044281">
    <property type="term" value="P:small molecule metabolic process"/>
    <property type="evidence" value="ECO:0007669"/>
    <property type="project" value="UniProtKB-ARBA"/>
</dbReference>
<dbReference type="AlphaFoldDB" id="A0A540V6J9"/>
<evidence type="ECO:0000313" key="4">
    <source>
        <dbReference type="EMBL" id="TQE92394.1"/>
    </source>
</evidence>
<comment type="similarity">
    <text evidence="1">Belongs to the FAH family.</text>
</comment>
<dbReference type="PANTHER" id="PTHR42796:SF4">
    <property type="entry name" value="FUMARYLACETOACETATE HYDROLASE DOMAIN-CONTAINING PROTEIN 2A"/>
    <property type="match status" value="1"/>
</dbReference>
<evidence type="ECO:0000259" key="3">
    <source>
        <dbReference type="Pfam" id="PF01557"/>
    </source>
</evidence>
<dbReference type="PANTHER" id="PTHR42796">
    <property type="entry name" value="FUMARYLACETOACETATE HYDROLASE DOMAIN-CONTAINING PROTEIN 2A-RELATED"/>
    <property type="match status" value="1"/>
</dbReference>